<comment type="caution">
    <text evidence="1">The sequence shown here is derived from an EMBL/GenBank/DDBJ whole genome shotgun (WGS) entry which is preliminary data.</text>
</comment>
<name>A0AAN9IF66_CROPI</name>
<proteinExistence type="predicted"/>
<organism evidence="1 2">
    <name type="scientific">Crotalaria pallida</name>
    <name type="common">Smooth rattlebox</name>
    <name type="synonym">Crotalaria striata</name>
    <dbReference type="NCBI Taxonomy" id="3830"/>
    <lineage>
        <taxon>Eukaryota</taxon>
        <taxon>Viridiplantae</taxon>
        <taxon>Streptophyta</taxon>
        <taxon>Embryophyta</taxon>
        <taxon>Tracheophyta</taxon>
        <taxon>Spermatophyta</taxon>
        <taxon>Magnoliopsida</taxon>
        <taxon>eudicotyledons</taxon>
        <taxon>Gunneridae</taxon>
        <taxon>Pentapetalae</taxon>
        <taxon>rosids</taxon>
        <taxon>fabids</taxon>
        <taxon>Fabales</taxon>
        <taxon>Fabaceae</taxon>
        <taxon>Papilionoideae</taxon>
        <taxon>50 kb inversion clade</taxon>
        <taxon>genistoids sensu lato</taxon>
        <taxon>core genistoids</taxon>
        <taxon>Crotalarieae</taxon>
        <taxon>Crotalaria</taxon>
    </lineage>
</organism>
<dbReference type="Proteomes" id="UP001372338">
    <property type="component" value="Unassembled WGS sequence"/>
</dbReference>
<sequence>MNDKSMNIVKGCHVSPGWHMASVESYALLPPMFIAKFDKVVVVVVAKEFANGGGRVLVPLKCGGMMKWVVPELLSGLG</sequence>
<dbReference type="AlphaFoldDB" id="A0AAN9IF66"/>
<evidence type="ECO:0000313" key="2">
    <source>
        <dbReference type="Proteomes" id="UP001372338"/>
    </source>
</evidence>
<keyword evidence="2" id="KW-1185">Reference proteome</keyword>
<dbReference type="EMBL" id="JAYWIO010000003">
    <property type="protein sequence ID" value="KAK7276159.1"/>
    <property type="molecule type" value="Genomic_DNA"/>
</dbReference>
<protein>
    <submittedName>
        <fullName evidence="1">Uncharacterized protein</fullName>
    </submittedName>
</protein>
<evidence type="ECO:0000313" key="1">
    <source>
        <dbReference type="EMBL" id="KAK7276159.1"/>
    </source>
</evidence>
<gene>
    <name evidence="1" type="ORF">RIF29_17293</name>
</gene>
<accession>A0AAN9IF66</accession>
<reference evidence="1 2" key="1">
    <citation type="submission" date="2024-01" db="EMBL/GenBank/DDBJ databases">
        <title>The genomes of 5 underutilized Papilionoideae crops provide insights into root nodulation and disease resistanc.</title>
        <authorList>
            <person name="Yuan L."/>
        </authorList>
    </citation>
    <scope>NUCLEOTIDE SEQUENCE [LARGE SCALE GENOMIC DNA]</scope>
    <source>
        <strain evidence="1">ZHUSHIDOU_FW_LH</strain>
        <tissue evidence="1">Leaf</tissue>
    </source>
</reference>